<proteinExistence type="predicted"/>
<evidence type="ECO:0000313" key="2">
    <source>
        <dbReference type="Proteomes" id="UP000765509"/>
    </source>
</evidence>
<gene>
    <name evidence="1" type="ORF">O181_071580</name>
</gene>
<dbReference type="AlphaFoldDB" id="A0A9Q3IA57"/>
<organism evidence="1 2">
    <name type="scientific">Austropuccinia psidii MF-1</name>
    <dbReference type="NCBI Taxonomy" id="1389203"/>
    <lineage>
        <taxon>Eukaryota</taxon>
        <taxon>Fungi</taxon>
        <taxon>Dikarya</taxon>
        <taxon>Basidiomycota</taxon>
        <taxon>Pucciniomycotina</taxon>
        <taxon>Pucciniomycetes</taxon>
        <taxon>Pucciniales</taxon>
        <taxon>Sphaerophragmiaceae</taxon>
        <taxon>Austropuccinia</taxon>
    </lineage>
</organism>
<dbReference type="Proteomes" id="UP000765509">
    <property type="component" value="Unassembled WGS sequence"/>
</dbReference>
<name>A0A9Q3IA57_9BASI</name>
<sequence length="89" mass="9751">MILTLLPGPQAETMMPPPISALTTPYASTPLPLAILMLPRNPQDMPPTPPSTLLMPPHPHHLPYSRLRISPIVYSGLLAYTMNAIKEIC</sequence>
<protein>
    <submittedName>
        <fullName evidence="1">Uncharacterized protein</fullName>
    </submittedName>
</protein>
<evidence type="ECO:0000313" key="1">
    <source>
        <dbReference type="EMBL" id="MBW0531865.1"/>
    </source>
</evidence>
<comment type="caution">
    <text evidence="1">The sequence shown here is derived from an EMBL/GenBank/DDBJ whole genome shotgun (WGS) entry which is preliminary data.</text>
</comment>
<keyword evidence="2" id="KW-1185">Reference proteome</keyword>
<reference evidence="1" key="1">
    <citation type="submission" date="2021-03" db="EMBL/GenBank/DDBJ databases">
        <title>Draft genome sequence of rust myrtle Austropuccinia psidii MF-1, a brazilian biotype.</title>
        <authorList>
            <person name="Quecine M.C."/>
            <person name="Pachon D.M.R."/>
            <person name="Bonatelli M.L."/>
            <person name="Correr F.H."/>
            <person name="Franceschini L.M."/>
            <person name="Leite T.F."/>
            <person name="Margarido G.R.A."/>
            <person name="Almeida C.A."/>
            <person name="Ferrarezi J.A."/>
            <person name="Labate C.A."/>
        </authorList>
    </citation>
    <scope>NUCLEOTIDE SEQUENCE</scope>
    <source>
        <strain evidence="1">MF-1</strain>
    </source>
</reference>
<accession>A0A9Q3IA57</accession>
<dbReference type="EMBL" id="AVOT02037193">
    <property type="protein sequence ID" value="MBW0531865.1"/>
    <property type="molecule type" value="Genomic_DNA"/>
</dbReference>